<dbReference type="InterPro" id="IPR006083">
    <property type="entry name" value="PRK/URK"/>
</dbReference>
<dbReference type="STRING" id="1838280.A6M21_16020"/>
<dbReference type="SUPFAM" id="SSF52540">
    <property type="entry name" value="P-loop containing nucleoside triphosphate hydrolases"/>
    <property type="match status" value="1"/>
</dbReference>
<dbReference type="CDD" id="cd02028">
    <property type="entry name" value="UMPK_like"/>
    <property type="match status" value="1"/>
</dbReference>
<dbReference type="Gene3D" id="3.30.980.10">
    <property type="entry name" value="Threonyl-trna Synthetase, Chain A, domain 2"/>
    <property type="match status" value="1"/>
</dbReference>
<accession>A0A1B7LAK4</accession>
<evidence type="ECO:0000313" key="3">
    <source>
        <dbReference type="Proteomes" id="UP000078532"/>
    </source>
</evidence>
<dbReference type="PANTHER" id="PTHR10285">
    <property type="entry name" value="URIDINE KINASE"/>
    <property type="match status" value="1"/>
</dbReference>
<dbReference type="InterPro" id="IPR018163">
    <property type="entry name" value="Thr/Ala-tRNA-synth_IIc_edit"/>
</dbReference>
<gene>
    <name evidence="2" type="ORF">A6M21_16020</name>
</gene>
<organism evidence="2 3">
    <name type="scientific">Desulfotomaculum copahuensis</name>
    <dbReference type="NCBI Taxonomy" id="1838280"/>
    <lineage>
        <taxon>Bacteria</taxon>
        <taxon>Bacillati</taxon>
        <taxon>Bacillota</taxon>
        <taxon>Clostridia</taxon>
        <taxon>Eubacteriales</taxon>
        <taxon>Desulfotomaculaceae</taxon>
        <taxon>Desulfotomaculum</taxon>
    </lineage>
</organism>
<dbReference type="Gene3D" id="3.40.50.300">
    <property type="entry name" value="P-loop containing nucleotide triphosphate hydrolases"/>
    <property type="match status" value="1"/>
</dbReference>
<dbReference type="SMART" id="SM00382">
    <property type="entry name" value="AAA"/>
    <property type="match status" value="1"/>
</dbReference>
<keyword evidence="3" id="KW-1185">Reference proteome</keyword>
<reference evidence="2 3" key="1">
    <citation type="submission" date="2016-04" db="EMBL/GenBank/DDBJ databases">
        <authorList>
            <person name="Evans L.H."/>
            <person name="Alamgir A."/>
            <person name="Owens N."/>
            <person name="Weber N.D."/>
            <person name="Virtaneva K."/>
            <person name="Barbian K."/>
            <person name="Babar A."/>
            <person name="Rosenke K."/>
        </authorList>
    </citation>
    <scope>NUCLEOTIDE SEQUENCE [LARGE SCALE GENOMIC DNA]</scope>
    <source>
        <strain evidence="2 3">LMa1</strain>
    </source>
</reference>
<dbReference type="Proteomes" id="UP000078532">
    <property type="component" value="Unassembled WGS sequence"/>
</dbReference>
<dbReference type="GO" id="GO:0005524">
    <property type="term" value="F:ATP binding"/>
    <property type="evidence" value="ECO:0007669"/>
    <property type="project" value="InterPro"/>
</dbReference>
<dbReference type="Pfam" id="PF00485">
    <property type="entry name" value="PRK"/>
    <property type="match status" value="1"/>
</dbReference>
<dbReference type="InterPro" id="IPR027417">
    <property type="entry name" value="P-loop_NTPase"/>
</dbReference>
<comment type="caution">
    <text evidence="2">The sequence shown here is derived from an EMBL/GenBank/DDBJ whole genome shotgun (WGS) entry which is preliminary data.</text>
</comment>
<dbReference type="InterPro" id="IPR003593">
    <property type="entry name" value="AAA+_ATPase"/>
</dbReference>
<dbReference type="GO" id="GO:0016301">
    <property type="term" value="F:kinase activity"/>
    <property type="evidence" value="ECO:0007669"/>
    <property type="project" value="InterPro"/>
</dbReference>
<proteinExistence type="predicted"/>
<evidence type="ECO:0000313" key="2">
    <source>
        <dbReference type="EMBL" id="OAT79372.1"/>
    </source>
</evidence>
<name>A0A1B7LAK4_9FIRM</name>
<dbReference type="SUPFAM" id="SSF55186">
    <property type="entry name" value="ThrRS/AlaRS common domain"/>
    <property type="match status" value="1"/>
</dbReference>
<dbReference type="EMBL" id="LYVF01000198">
    <property type="protein sequence ID" value="OAT79372.1"/>
    <property type="molecule type" value="Genomic_DNA"/>
</dbReference>
<evidence type="ECO:0000259" key="1">
    <source>
        <dbReference type="SMART" id="SM00382"/>
    </source>
</evidence>
<protein>
    <submittedName>
        <fullName evidence="2">AAA family ATPase</fullName>
    </submittedName>
</protein>
<dbReference type="AlphaFoldDB" id="A0A1B7LAK4"/>
<sequence>MPDSIAVDLAGVGKILLPGGTPALNVLSYDRQRKLPALGVKVNNALKDLRFKLESDCRLEFVDYGSEDGRRIYVRSLIMLLVRAASEVFPGSAVSVKHSLGNGIYGVIKLGRALREQDIRQIEERMREIIAASEPIVRRRLHKDEVIKLLMASGQAEKIDLLKYRHSHEVDIYTCGWFHDYSYGPMVPDAGLLKTFRLRFYLPGFILELPREDNPDVIPEYVEQGKLANVYFEADKWGKVLDVRSVISLNKVLQSRGAPELIRVAEAFHEKKISQIADLIAANIDRIRIVLIAGPSSSGKTTFAQRLATQLRVNGIHPVPISLDNYFVDRDKTPLDEKGHYDFESLDAIDRVLFNDHLIKLIQGEEIEQPYFNFKTGRREFRGELLKLQETDLIVVEGIHGLNDKLTSSIPLGRKFKIYISALTQLNLDVHNRIPTTDLRIIRRIVRDYRCRAHSARDTIKMWPSVRRGEERNIFPFQESADVMFNSALVYELAVLKEVADPLLAEIAPGFPEHSEARRLREFLSYFVSINADDVPANSIIREFIGNSCFLD</sequence>
<feature type="domain" description="AAA+ ATPase" evidence="1">
    <location>
        <begin position="286"/>
        <end position="447"/>
    </location>
</feature>